<feature type="region of interest" description="Disordered" evidence="12">
    <location>
        <begin position="1024"/>
        <end position="1045"/>
    </location>
</feature>
<feature type="region of interest" description="Disordered" evidence="12">
    <location>
        <begin position="1461"/>
        <end position="1521"/>
    </location>
</feature>
<comment type="cofactor">
    <cofactor evidence="1">
        <name>Mn(2+)</name>
        <dbReference type="ChEBI" id="CHEBI:29035"/>
    </cofactor>
</comment>
<feature type="domain" description="PPM-type phosphatase" evidence="13">
    <location>
        <begin position="1095"/>
        <end position="1367"/>
    </location>
</feature>
<dbReference type="Gene3D" id="2.60.40.10">
    <property type="entry name" value="Immunoglobulins"/>
    <property type="match status" value="2"/>
</dbReference>
<dbReference type="InterPro" id="IPR006644">
    <property type="entry name" value="Cadg"/>
</dbReference>
<reference evidence="14" key="2">
    <citation type="submission" date="2023-06" db="EMBL/GenBank/DDBJ databases">
        <authorList>
            <consortium name="Lawrence Berkeley National Laboratory"/>
            <person name="Haridas S."/>
            <person name="Hensen N."/>
            <person name="Bonometti L."/>
            <person name="Westerberg I."/>
            <person name="Brannstrom I.O."/>
            <person name="Guillou S."/>
            <person name="Cros-Aarteil S."/>
            <person name="Calhoun S."/>
            <person name="Kuo A."/>
            <person name="Mondo S."/>
            <person name="Pangilinan J."/>
            <person name="Riley R."/>
            <person name="Labutti K."/>
            <person name="Andreopoulos B."/>
            <person name="Lipzen A."/>
            <person name="Chen C."/>
            <person name="Yanf M."/>
            <person name="Daum C."/>
            <person name="Ng V."/>
            <person name="Clum A."/>
            <person name="Steindorff A."/>
            <person name="Ohm R."/>
            <person name="Martin F."/>
            <person name="Silar P."/>
            <person name="Natvig D."/>
            <person name="Lalanne C."/>
            <person name="Gautier V."/>
            <person name="Ament-Velasquez S.L."/>
            <person name="Kruys A."/>
            <person name="Hutchinson M.I."/>
            <person name="Powell A.J."/>
            <person name="Barry K."/>
            <person name="Miller A.N."/>
            <person name="Grigoriev I.V."/>
            <person name="Debuchy R."/>
            <person name="Gladieux P."/>
            <person name="Thoren M.H."/>
            <person name="Johannesson H."/>
        </authorList>
    </citation>
    <scope>NUCLEOTIDE SEQUENCE</scope>
    <source>
        <strain evidence="14">CBS 560.94</strain>
    </source>
</reference>
<comment type="cofactor">
    <cofactor evidence="2">
        <name>Mg(2+)</name>
        <dbReference type="ChEBI" id="CHEBI:18420"/>
    </cofactor>
</comment>
<dbReference type="FunFam" id="3.60.40.10:FF:000016">
    <property type="entry name" value="Protein phosphatase 2C"/>
    <property type="match status" value="1"/>
</dbReference>
<feature type="region of interest" description="Disordered" evidence="12">
    <location>
        <begin position="904"/>
        <end position="942"/>
    </location>
</feature>
<dbReference type="InterPro" id="IPR000222">
    <property type="entry name" value="PP2C_BS"/>
</dbReference>
<feature type="compositionally biased region" description="Low complexity" evidence="12">
    <location>
        <begin position="1024"/>
        <end position="1035"/>
    </location>
</feature>
<dbReference type="Pfam" id="PF05345">
    <property type="entry name" value="He_PIG"/>
    <property type="match status" value="2"/>
</dbReference>
<evidence type="ECO:0000256" key="4">
    <source>
        <dbReference type="ARBA" id="ARBA00013081"/>
    </source>
</evidence>
<feature type="compositionally biased region" description="Polar residues" evidence="12">
    <location>
        <begin position="922"/>
        <end position="933"/>
    </location>
</feature>
<comment type="catalytic activity">
    <reaction evidence="9">
        <text>O-phospho-L-threonyl-[protein] + H2O = L-threonyl-[protein] + phosphate</text>
        <dbReference type="Rhea" id="RHEA:47004"/>
        <dbReference type="Rhea" id="RHEA-COMP:11060"/>
        <dbReference type="Rhea" id="RHEA-COMP:11605"/>
        <dbReference type="ChEBI" id="CHEBI:15377"/>
        <dbReference type="ChEBI" id="CHEBI:30013"/>
        <dbReference type="ChEBI" id="CHEBI:43474"/>
        <dbReference type="ChEBI" id="CHEBI:61977"/>
        <dbReference type="EC" id="3.1.3.16"/>
    </reaction>
    <physiologicalReaction direction="left-to-right" evidence="9">
        <dbReference type="Rhea" id="RHEA:47005"/>
    </physiologicalReaction>
</comment>
<comment type="caution">
    <text evidence="14">The sequence shown here is derived from an EMBL/GenBank/DDBJ whole genome shotgun (WGS) entry which is preliminary data.</text>
</comment>
<dbReference type="EC" id="3.1.3.16" evidence="4"/>
<feature type="compositionally biased region" description="Low complexity" evidence="12">
    <location>
        <begin position="406"/>
        <end position="425"/>
    </location>
</feature>
<proteinExistence type="inferred from homology"/>
<dbReference type="RefSeq" id="XP_062684007.1">
    <property type="nucleotide sequence ID" value="XM_062828053.1"/>
</dbReference>
<evidence type="ECO:0000256" key="12">
    <source>
        <dbReference type="SAM" id="MobiDB-lite"/>
    </source>
</evidence>
<evidence type="ECO:0000313" key="15">
    <source>
        <dbReference type="Proteomes" id="UP001278500"/>
    </source>
</evidence>
<dbReference type="GeneID" id="87865207"/>
<evidence type="ECO:0000256" key="1">
    <source>
        <dbReference type="ARBA" id="ARBA00001936"/>
    </source>
</evidence>
<dbReference type="SMART" id="SM00331">
    <property type="entry name" value="PP2C_SIG"/>
    <property type="match status" value="1"/>
</dbReference>
<evidence type="ECO:0000259" key="13">
    <source>
        <dbReference type="PROSITE" id="PS51746"/>
    </source>
</evidence>
<evidence type="ECO:0000256" key="11">
    <source>
        <dbReference type="RuleBase" id="RU003465"/>
    </source>
</evidence>
<dbReference type="PANTHER" id="PTHR13832">
    <property type="entry name" value="PROTEIN PHOSPHATASE 2C"/>
    <property type="match status" value="1"/>
</dbReference>
<reference evidence="14" key="1">
    <citation type="journal article" date="2023" name="Mol. Phylogenet. Evol.">
        <title>Genome-scale phylogeny and comparative genomics of the fungal order Sordariales.</title>
        <authorList>
            <person name="Hensen N."/>
            <person name="Bonometti L."/>
            <person name="Westerberg I."/>
            <person name="Brannstrom I.O."/>
            <person name="Guillou S."/>
            <person name="Cros-Aarteil S."/>
            <person name="Calhoun S."/>
            <person name="Haridas S."/>
            <person name="Kuo A."/>
            <person name="Mondo S."/>
            <person name="Pangilinan J."/>
            <person name="Riley R."/>
            <person name="LaButti K."/>
            <person name="Andreopoulos B."/>
            <person name="Lipzen A."/>
            <person name="Chen C."/>
            <person name="Yan M."/>
            <person name="Daum C."/>
            <person name="Ng V."/>
            <person name="Clum A."/>
            <person name="Steindorff A."/>
            <person name="Ohm R.A."/>
            <person name="Martin F."/>
            <person name="Silar P."/>
            <person name="Natvig D.O."/>
            <person name="Lalanne C."/>
            <person name="Gautier V."/>
            <person name="Ament-Velasquez S.L."/>
            <person name="Kruys A."/>
            <person name="Hutchinson M.I."/>
            <person name="Powell A.J."/>
            <person name="Barry K."/>
            <person name="Miller A.N."/>
            <person name="Grigoriev I.V."/>
            <person name="Debuchy R."/>
            <person name="Gladieux P."/>
            <person name="Hiltunen Thoren M."/>
            <person name="Johannesson H."/>
        </authorList>
    </citation>
    <scope>NUCLEOTIDE SEQUENCE</scope>
    <source>
        <strain evidence="14">CBS 560.94</strain>
    </source>
</reference>
<dbReference type="InterPro" id="IPR015919">
    <property type="entry name" value="Cadherin-like_sf"/>
</dbReference>
<name>A0AAE0JKM7_9PEZI</name>
<keyword evidence="7 11" id="KW-0904">Protein phosphatase</keyword>
<evidence type="ECO:0000256" key="10">
    <source>
        <dbReference type="ARBA" id="ARBA00074087"/>
    </source>
</evidence>
<dbReference type="InterPro" id="IPR013783">
    <property type="entry name" value="Ig-like_fold"/>
</dbReference>
<dbReference type="CDD" id="cd00143">
    <property type="entry name" value="PP2Cc"/>
    <property type="match status" value="1"/>
</dbReference>
<evidence type="ECO:0000256" key="5">
    <source>
        <dbReference type="ARBA" id="ARBA00022723"/>
    </source>
</evidence>
<evidence type="ECO:0000256" key="6">
    <source>
        <dbReference type="ARBA" id="ARBA00022801"/>
    </source>
</evidence>
<dbReference type="PROSITE" id="PS51746">
    <property type="entry name" value="PPM_2"/>
    <property type="match status" value="1"/>
</dbReference>
<keyword evidence="15" id="KW-1185">Reference proteome</keyword>
<feature type="region of interest" description="Disordered" evidence="12">
    <location>
        <begin position="1400"/>
        <end position="1426"/>
    </location>
</feature>
<feature type="region of interest" description="Disordered" evidence="12">
    <location>
        <begin position="955"/>
        <end position="974"/>
    </location>
</feature>
<protein>
    <recommendedName>
        <fullName evidence="10">Protein phosphatase 2C homolog 2</fullName>
        <ecNumber evidence="4">3.1.3.16</ecNumber>
    </recommendedName>
</protein>
<dbReference type="PANTHER" id="PTHR13832:SF565">
    <property type="entry name" value="AT28366P-RELATED"/>
    <property type="match status" value="1"/>
</dbReference>
<keyword evidence="6 11" id="KW-0378">Hydrolase</keyword>
<feature type="region of interest" description="Disordered" evidence="12">
    <location>
        <begin position="790"/>
        <end position="822"/>
    </location>
</feature>
<dbReference type="GO" id="GO:0004722">
    <property type="term" value="F:protein serine/threonine phosphatase activity"/>
    <property type="evidence" value="ECO:0007669"/>
    <property type="project" value="UniProtKB-EC"/>
</dbReference>
<evidence type="ECO:0000313" key="14">
    <source>
        <dbReference type="EMBL" id="KAK3350712.1"/>
    </source>
</evidence>
<dbReference type="Gene3D" id="3.60.40.10">
    <property type="entry name" value="PPM-type phosphatase domain"/>
    <property type="match status" value="1"/>
</dbReference>
<feature type="compositionally biased region" description="Polar residues" evidence="12">
    <location>
        <begin position="1466"/>
        <end position="1485"/>
    </location>
</feature>
<dbReference type="SUPFAM" id="SSF81606">
    <property type="entry name" value="PP2C-like"/>
    <property type="match status" value="1"/>
</dbReference>
<dbReference type="SMART" id="SM00332">
    <property type="entry name" value="PP2Cc"/>
    <property type="match status" value="1"/>
</dbReference>
<evidence type="ECO:0000256" key="2">
    <source>
        <dbReference type="ARBA" id="ARBA00001946"/>
    </source>
</evidence>
<accession>A0AAE0JKM7</accession>
<feature type="region of interest" description="Disordered" evidence="12">
    <location>
        <begin position="402"/>
        <end position="431"/>
    </location>
</feature>
<evidence type="ECO:0000256" key="7">
    <source>
        <dbReference type="ARBA" id="ARBA00022912"/>
    </source>
</evidence>
<feature type="compositionally biased region" description="Low complexity" evidence="12">
    <location>
        <begin position="1494"/>
        <end position="1503"/>
    </location>
</feature>
<feature type="region of interest" description="Disordered" evidence="12">
    <location>
        <begin position="728"/>
        <end position="766"/>
    </location>
</feature>
<organism evidence="14 15">
    <name type="scientific">Neurospora tetraspora</name>
    <dbReference type="NCBI Taxonomy" id="94610"/>
    <lineage>
        <taxon>Eukaryota</taxon>
        <taxon>Fungi</taxon>
        <taxon>Dikarya</taxon>
        <taxon>Ascomycota</taxon>
        <taxon>Pezizomycotina</taxon>
        <taxon>Sordariomycetes</taxon>
        <taxon>Sordariomycetidae</taxon>
        <taxon>Sordariales</taxon>
        <taxon>Sordariaceae</taxon>
        <taxon>Neurospora</taxon>
    </lineage>
</organism>
<feature type="compositionally biased region" description="Acidic residues" evidence="12">
    <location>
        <begin position="1410"/>
        <end position="1419"/>
    </location>
</feature>
<feature type="region of interest" description="Disordered" evidence="12">
    <location>
        <begin position="864"/>
        <end position="887"/>
    </location>
</feature>
<keyword evidence="8" id="KW-0464">Manganese</keyword>
<dbReference type="PROSITE" id="PS01032">
    <property type="entry name" value="PPM_1"/>
    <property type="match status" value="1"/>
</dbReference>
<dbReference type="GO" id="GO:0005509">
    <property type="term" value="F:calcium ion binding"/>
    <property type="evidence" value="ECO:0007669"/>
    <property type="project" value="InterPro"/>
</dbReference>
<dbReference type="Proteomes" id="UP001278500">
    <property type="component" value="Unassembled WGS sequence"/>
</dbReference>
<dbReference type="InterPro" id="IPR015655">
    <property type="entry name" value="PP2C"/>
</dbReference>
<sequence length="1521" mass="163377">MASFMRLLTFAAPGVYFPISSQIPPIARIGEPFSFSTFTSTSAITYSLTNSPRWLSIDSDARKLYGTPKETDVSSGDVVNVPVGLTGSTTLDITLIVSRKAGPKLDIPLNQQIPGFGFFSNPYTILNQFSFVLDPKTFSTSSDKPLAYYAVMSDNTPLPAWISFDAGRLAFSGQTPSFEALIDPPQTFEFQLLATDTPGFAGASLRFNIVVGNHRTTVVINTTAGEPFSYGGLRESIEVDGQPMTSGDGLIVASTFNIPSWLTLEMDSLRIAGTPPMVAKSTNFTIALEDRFNLTVMVQVSGNQAQASGMLKEELPVIQAQAGEHISFDLAPYLEDPDGTEIVIDDGASPSWIHVREGTIFGDVPNSSKDSIVSATIRLTSKASGASESILLSVHMLAESGDTADTTDAASGPGSTSTGDSGGTKPSRKHAPTPVGLIVLVTILPGLLLLGALMSMLVCCLRRRREVKRPKLSTRDISGPLPGTFTINVTGPDGQSSMEHITGPHNTQSTIGQMSMAEQDRKSDLESGISRHPSFDGDVPRPLSTIRMLPTNEELLPASSSLLDVTGSPLMSGAVTGTPRNRRHERTQTLLSHISETSYYEEHSAGITIDNTLEFLGNSNTRGSFRDGVEVDIPCLGDVSSIQPTPNSAYTGESYWSKLGSGPSVHNRSPAIGSVHDDPSSTARIHPAMLARKLVWPWFKGRVISIKGVAEKFGKAAQAGLPSLSSVQASLHDKTPDTSLSDSSGIPDFPTPPQGAKRPIMAKHPRPVTRRAVGTGRVIIPRQRLVSTKVEVVGGPTEDSHKPPLNEKQASPTSSFDRPSRNSLGISYADMVSNSPFHQSSTWSTIPSSHEWHDETIQSLENADSMLPSSSLRRSRSASQPNWAPYKDSLSNINDAASSKYPQSQWSFAPIPRPKPLGDASSIASQGLSNSASGHARAPTLGSVGFPKAPSSFWLDGDGNTHNEDAEKENKWAGGTSGFLNGRFRCSMTLQSGRPTWLHIHLPVPPAKEPNLANNLLQSTPEQQTTTCTSTPFSTRASPPQKYDYSSLCHEPRRRLYHITTPTPKPPLSDLIMGQTLSEPVVEKASATGGDERLIYGVSAMQGWRISMEDAHTTVLDLLANNPKEAKEHSQKLSFFGVFDGHGGDKVALFAGANIHDIIAKQDTFKTGNYEQALKDGFLATDRAILNDPKYEEEVSGCTACVGLITDDKIYVANAGDSRAVLGVKGRAKPLSFDHKPQNEGEKARITAAGGFVDFGRVNGNLALSRAIGDFEFKKSAELAPEQQIVTAYPDVMVHDLADDDEFLVLACDGIWDCQSSQAVVEFVRRGIAAKQDLDKICENMMDNCLASNSETGGVGCDNMTMTIVGFLRGRTKEEWYEEIAKRVANGDGPCAPPEYAEFRGPGVHHNFDDSDSGYDLEDNGNKGKPFGMGGYKGRIIFLGDGTEVLTDADDTEMFDNAEEDKDLASQVSKSPSSTTQNDQVAQTSAADQDQKEQAAVAAAAADNSTQQNAKKEEVSSPAKA</sequence>
<evidence type="ECO:0000256" key="3">
    <source>
        <dbReference type="ARBA" id="ARBA00006702"/>
    </source>
</evidence>
<dbReference type="SMART" id="SM00736">
    <property type="entry name" value="CADG"/>
    <property type="match status" value="1"/>
</dbReference>
<dbReference type="InterPro" id="IPR001932">
    <property type="entry name" value="PPM-type_phosphatase-like_dom"/>
</dbReference>
<dbReference type="InterPro" id="IPR036457">
    <property type="entry name" value="PPM-type-like_dom_sf"/>
</dbReference>
<dbReference type="EMBL" id="JAUEPP010000002">
    <property type="protein sequence ID" value="KAK3350712.1"/>
    <property type="molecule type" value="Genomic_DNA"/>
</dbReference>
<dbReference type="Pfam" id="PF00481">
    <property type="entry name" value="PP2C"/>
    <property type="match status" value="1"/>
</dbReference>
<feature type="compositionally biased region" description="Basic and acidic residues" evidence="12">
    <location>
        <begin position="959"/>
        <end position="971"/>
    </location>
</feature>
<dbReference type="GO" id="GO:0016020">
    <property type="term" value="C:membrane"/>
    <property type="evidence" value="ECO:0007669"/>
    <property type="project" value="InterPro"/>
</dbReference>
<evidence type="ECO:0000256" key="8">
    <source>
        <dbReference type="ARBA" id="ARBA00023211"/>
    </source>
</evidence>
<keyword evidence="5" id="KW-0479">Metal-binding</keyword>
<dbReference type="SUPFAM" id="SSF49313">
    <property type="entry name" value="Cadherin-like"/>
    <property type="match status" value="2"/>
</dbReference>
<comment type="similarity">
    <text evidence="3 11">Belongs to the PP2C family.</text>
</comment>
<evidence type="ECO:0000256" key="9">
    <source>
        <dbReference type="ARBA" id="ARBA00048832"/>
    </source>
</evidence>
<feature type="compositionally biased region" description="Polar residues" evidence="12">
    <location>
        <begin position="808"/>
        <end position="822"/>
    </location>
</feature>
<gene>
    <name evidence="14" type="ORF">B0H65DRAFT_506262</name>
</gene>